<dbReference type="InterPro" id="IPR011545">
    <property type="entry name" value="DEAD/DEAH_box_helicase_dom"/>
</dbReference>
<dbReference type="GO" id="GO:0007283">
    <property type="term" value="P:spermatogenesis"/>
    <property type="evidence" value="ECO:0007669"/>
    <property type="project" value="UniProtKB-KW"/>
</dbReference>
<dbReference type="STRING" id="7574.A0A1S3IWQ2"/>
<feature type="compositionally biased region" description="Polar residues" evidence="14">
    <location>
        <begin position="935"/>
        <end position="945"/>
    </location>
</feature>
<feature type="region of interest" description="Disordered" evidence="14">
    <location>
        <begin position="594"/>
        <end position="643"/>
    </location>
</feature>
<dbReference type="InterPro" id="IPR016024">
    <property type="entry name" value="ARM-type_fold"/>
</dbReference>
<dbReference type="Pfam" id="PF00270">
    <property type="entry name" value="DEAD"/>
    <property type="match status" value="1"/>
</dbReference>
<dbReference type="SMART" id="SM00487">
    <property type="entry name" value="DEXDc"/>
    <property type="match status" value="1"/>
</dbReference>
<dbReference type="SMART" id="SM00333">
    <property type="entry name" value="TUDOR"/>
    <property type="match status" value="3"/>
</dbReference>
<dbReference type="GO" id="GO:0003724">
    <property type="term" value="F:RNA helicase activity"/>
    <property type="evidence" value="ECO:0007669"/>
    <property type="project" value="UniProtKB-EC"/>
</dbReference>
<keyword evidence="5" id="KW-0221">Differentiation</keyword>
<feature type="compositionally biased region" description="Polar residues" evidence="14">
    <location>
        <begin position="956"/>
        <end position="965"/>
    </location>
</feature>
<feature type="domain" description="Helicase ATP-binding" evidence="17">
    <location>
        <begin position="1057"/>
        <end position="1247"/>
    </location>
</feature>
<feature type="region of interest" description="Disordered" evidence="14">
    <location>
        <begin position="223"/>
        <end position="294"/>
    </location>
</feature>
<evidence type="ECO:0000256" key="1">
    <source>
        <dbReference type="ARBA" id="ARBA00012552"/>
    </source>
</evidence>
<dbReference type="InterPro" id="IPR011989">
    <property type="entry name" value="ARM-like"/>
</dbReference>
<comment type="catalytic activity">
    <reaction evidence="12">
        <text>ATP + H2O = ADP + phosphate + H(+)</text>
        <dbReference type="Rhea" id="RHEA:13065"/>
        <dbReference type="ChEBI" id="CHEBI:15377"/>
        <dbReference type="ChEBI" id="CHEBI:15378"/>
        <dbReference type="ChEBI" id="CHEBI:30616"/>
        <dbReference type="ChEBI" id="CHEBI:43474"/>
        <dbReference type="ChEBI" id="CHEBI:456216"/>
        <dbReference type="EC" id="3.6.4.13"/>
    </reaction>
</comment>
<dbReference type="SUPFAM" id="SSF50199">
    <property type="entry name" value="Staphylococcal nuclease"/>
    <property type="match status" value="1"/>
</dbReference>
<evidence type="ECO:0000256" key="3">
    <source>
        <dbReference type="ARBA" id="ARBA00022737"/>
    </source>
</evidence>
<dbReference type="SMART" id="SM00185">
    <property type="entry name" value="ARM"/>
    <property type="match status" value="6"/>
</dbReference>
<dbReference type="Gene3D" id="1.25.10.10">
    <property type="entry name" value="Leucine-rich Repeat Variant"/>
    <property type="match status" value="1"/>
</dbReference>
<feature type="compositionally biased region" description="Polar residues" evidence="14">
    <location>
        <begin position="847"/>
        <end position="872"/>
    </location>
</feature>
<dbReference type="InParanoid" id="A0A1S3IWQ2"/>
<proteinExistence type="predicted"/>
<keyword evidence="10" id="KW-0943">RNA-mediated gene silencing</keyword>
<dbReference type="PROSITE" id="PS51192">
    <property type="entry name" value="HELICASE_ATP_BIND_1"/>
    <property type="match status" value="1"/>
</dbReference>
<dbReference type="GO" id="GO:0003676">
    <property type="term" value="F:nucleic acid binding"/>
    <property type="evidence" value="ECO:0007669"/>
    <property type="project" value="InterPro"/>
</dbReference>
<dbReference type="PROSITE" id="PS51203">
    <property type="entry name" value="CS"/>
    <property type="match status" value="1"/>
</dbReference>
<keyword evidence="6" id="KW-0378">Hydrolase</keyword>
<feature type="compositionally biased region" description="Acidic residues" evidence="14">
    <location>
        <begin position="2468"/>
        <end position="2478"/>
    </location>
</feature>
<keyword evidence="2" id="KW-0217">Developmental protein</keyword>
<evidence type="ECO:0000256" key="13">
    <source>
        <dbReference type="PROSITE-ProRule" id="PRU00723"/>
    </source>
</evidence>
<dbReference type="CDD" id="cd20435">
    <property type="entry name" value="Tudor_TDRD12_rpt2"/>
    <property type="match status" value="1"/>
</dbReference>
<dbReference type="OrthoDB" id="249932at2759"/>
<evidence type="ECO:0000256" key="10">
    <source>
        <dbReference type="ARBA" id="ARBA00023158"/>
    </source>
</evidence>
<keyword evidence="7" id="KW-0347">Helicase</keyword>
<gene>
    <name evidence="21" type="primary">LOC106167688</name>
</gene>
<keyword evidence="3" id="KW-0677">Repeat</keyword>
<name>A0A1S3IWQ2_LINAN</name>
<keyword evidence="9" id="KW-0744">Spermatogenesis</keyword>
<feature type="region of interest" description="Disordered" evidence="14">
    <location>
        <begin position="847"/>
        <end position="975"/>
    </location>
</feature>
<dbReference type="Gene3D" id="2.40.50.90">
    <property type="match status" value="2"/>
</dbReference>
<dbReference type="SUPFAM" id="SSF48371">
    <property type="entry name" value="ARM repeat"/>
    <property type="match status" value="1"/>
</dbReference>
<evidence type="ECO:0000256" key="2">
    <source>
        <dbReference type="ARBA" id="ARBA00022473"/>
    </source>
</evidence>
<dbReference type="Gene3D" id="2.30.30.140">
    <property type="match status" value="3"/>
</dbReference>
<dbReference type="SUPFAM" id="SSF52540">
    <property type="entry name" value="P-loop containing nucleoside triphosphate hydrolases"/>
    <property type="match status" value="2"/>
</dbReference>
<keyword evidence="13" id="KW-0479">Metal-binding</keyword>
<keyword evidence="11" id="KW-0469">Meiosis</keyword>
<dbReference type="SUPFAM" id="SSF49764">
    <property type="entry name" value="HSP20-like chaperones"/>
    <property type="match status" value="1"/>
</dbReference>
<dbReference type="InterPro" id="IPR008978">
    <property type="entry name" value="HSP20-like_chaperone"/>
</dbReference>
<keyword evidence="13" id="KW-0862">Zinc</keyword>
<evidence type="ECO:0000256" key="12">
    <source>
        <dbReference type="ARBA" id="ARBA00047984"/>
    </source>
</evidence>
<keyword evidence="8" id="KW-0067">ATP-binding</keyword>
<feature type="compositionally biased region" description="Basic and acidic residues" evidence="14">
    <location>
        <begin position="251"/>
        <end position="261"/>
    </location>
</feature>
<evidence type="ECO:0000256" key="5">
    <source>
        <dbReference type="ARBA" id="ARBA00022782"/>
    </source>
</evidence>
<feature type="domain" description="Tudor" evidence="16">
    <location>
        <begin position="1548"/>
        <end position="1611"/>
    </location>
</feature>
<dbReference type="GO" id="GO:0005524">
    <property type="term" value="F:ATP binding"/>
    <property type="evidence" value="ECO:0007669"/>
    <property type="project" value="UniProtKB-KW"/>
</dbReference>
<feature type="compositionally biased region" description="Polar residues" evidence="14">
    <location>
        <begin position="399"/>
        <end position="456"/>
    </location>
</feature>
<evidence type="ECO:0000259" key="18">
    <source>
        <dbReference type="PROSITE" id="PS51194"/>
    </source>
</evidence>
<feature type="region of interest" description="Disordered" evidence="14">
    <location>
        <begin position="2261"/>
        <end position="2286"/>
    </location>
</feature>
<evidence type="ECO:0000313" key="20">
    <source>
        <dbReference type="Proteomes" id="UP000085678"/>
    </source>
</evidence>
<feature type="compositionally biased region" description="Polar residues" evidence="14">
    <location>
        <begin position="535"/>
        <end position="564"/>
    </location>
</feature>
<protein>
    <recommendedName>
        <fullName evidence="1">RNA helicase</fullName>
        <ecNumber evidence="1">3.6.4.13</ecNumber>
    </recommendedName>
</protein>
<dbReference type="Gene3D" id="2.60.40.790">
    <property type="match status" value="1"/>
</dbReference>
<keyword evidence="4" id="KW-0547">Nucleotide-binding</keyword>
<evidence type="ECO:0000259" key="17">
    <source>
        <dbReference type="PROSITE" id="PS51192"/>
    </source>
</evidence>
<feature type="region of interest" description="Disordered" evidence="14">
    <location>
        <begin position="751"/>
        <end position="770"/>
    </location>
</feature>
<dbReference type="InterPro" id="IPR027417">
    <property type="entry name" value="P-loop_NTPase"/>
</dbReference>
<evidence type="ECO:0000259" key="16">
    <source>
        <dbReference type="PROSITE" id="PS50304"/>
    </source>
</evidence>
<dbReference type="FunFam" id="2.30.30.140:FF:000018">
    <property type="entry name" value="Serine/threonine-protein kinase 31"/>
    <property type="match status" value="1"/>
</dbReference>
<feature type="compositionally biased region" description="Low complexity" evidence="14">
    <location>
        <begin position="787"/>
        <end position="797"/>
    </location>
</feature>
<feature type="region of interest" description="Disordered" evidence="14">
    <location>
        <begin position="475"/>
        <end position="564"/>
    </location>
</feature>
<feature type="compositionally biased region" description="Polar residues" evidence="14">
    <location>
        <begin position="481"/>
        <end position="490"/>
    </location>
</feature>
<reference evidence="21" key="1">
    <citation type="submission" date="2025-08" db="UniProtKB">
        <authorList>
            <consortium name="RefSeq"/>
        </authorList>
    </citation>
    <scope>IDENTIFICATION</scope>
    <source>
        <tissue evidence="21">Gonads</tissue>
    </source>
</reference>
<feature type="domain" description="CS" evidence="19">
    <location>
        <begin position="2311"/>
        <end position="2397"/>
    </location>
</feature>
<dbReference type="InterPro" id="IPR002999">
    <property type="entry name" value="Tudor"/>
</dbReference>
<dbReference type="GO" id="GO:0008270">
    <property type="term" value="F:zinc ion binding"/>
    <property type="evidence" value="ECO:0007669"/>
    <property type="project" value="UniProtKB-KW"/>
</dbReference>
<feature type="compositionally biased region" description="Polar residues" evidence="14">
    <location>
        <begin position="272"/>
        <end position="287"/>
    </location>
</feature>
<feature type="domain" description="C3H1-type" evidence="15">
    <location>
        <begin position="1441"/>
        <end position="1469"/>
    </location>
</feature>
<dbReference type="InterPro" id="IPR007052">
    <property type="entry name" value="CS_dom"/>
</dbReference>
<evidence type="ECO:0000259" key="15">
    <source>
        <dbReference type="PROSITE" id="PS50103"/>
    </source>
</evidence>
<feature type="region of interest" description="Disordered" evidence="14">
    <location>
        <begin position="2417"/>
        <end position="2492"/>
    </location>
</feature>
<dbReference type="Pfam" id="PF00567">
    <property type="entry name" value="TUDOR"/>
    <property type="match status" value="3"/>
</dbReference>
<evidence type="ECO:0000256" key="7">
    <source>
        <dbReference type="ARBA" id="ARBA00022806"/>
    </source>
</evidence>
<sequence length="2492" mass="278322">MAKEIHITLLKVEDLHHVWYREAASISCSEEVKKYHEMMEKLNELMDDDQAITHKVHRPTIGQFYAGRDVKERRWFRVKIKNLMLATKNGPTASCFRVDFADTVMIQFSNLRILPEEYGVKNIPKQAKEMAFYGLQPLTLVTDLIEMNTTPKPCFKWSVSAVEHVRRKVKNHSCKVQIMGTDHNGRHYVRLFTKMADMEWMCINDDLVELGYAVFSHQVAEQEKAGSTSPYTTETRSKPSSKSRTLNDFLGEEKEKEEIRQKQRQQYLADYPQSSHSPSLPTLVSDENSSDGEMEAIRRQIQSLEGSKGSDNINTTSQPVVTGGGDGIDQNTNLHQKPLVRPGGDSYESDSAVKQRITRMPYQSEAQPNMIGQGSGRSRLGAQRGSASTDTPQELFGTSVASSMVQSEKSCTSHQLRTGQTFEHSISNPVSGPTDALSQQVTDSHGKSSTRTSIPSLQRHIPLSGSSLLSTLKKLSPSKSNVVETTSVNSPGEMHPSPSLSTDLESPKSVSSSEVDSKKAETHAKPKMPSLLSALKSQAARQQVSGISHAQPSACNRSELSSGSPAVLSGVVEQANGNNAAMVMNKVEAVPQQDLTASHNSPVLGAEKETFSTRISPDKVPSNMQRSEPSSIMVSSKPPQKPMGRASMLINSLIMVNSPKVGLSVRDMDATVSPDGKRTSLVKVSSSDVPKTVFKQPSCSAVADCETSRQTEKQQEQSEDNLVSPLTQLAEKTDPDALQPEELSVMEEQLTKTEDQISVENKTESEIPHDSIERRLEIENEMLNQPGSSDSSSASSRSSRKGKGKGNISWAEEPTIHTLPETTLVSQFPSEVYAVYRSVALETVSTETAQDGQSRQAQLSTQSPITQTQVAAQSVGGSGAISKRPTTARLPGVALQKQKKESQSPDILNTPSPPQIPGSSGKPLKSILKKRDSSVYFSDQESSPLNLPGDVVPSPRYSSSDSETLGNPGEQGTPERRILDEDLFSFFHGQHFGSPMLTQQARGLPQKDISEHGVLVDGERPSPPCLSVTDANFDDLVNRGLYDRKFGAPILVQAYIWRPMMRARHVVAVSPPRSGKTLAYLLPVISHILQRDTYKDVPAGNGPLALIVTPSWKKAQQVFDWCYDFLGGRPDAKTLIIYGGGSEEDQYIPLLNGCKILVATPYCLLRMIEKGYTNLNRLCHLVMDDADVLTEDFTDQICQLMTGYTQVLRTVESSSRPQQIVMVGSQWTPGMASFKDTFMVDPLVIITSKLEASIYAGVKQSVYMCVAAQRDQQLLGILNTFVLQDKKAIIFTNSTRDAIDLSQVLKSQSMYVLVAHKELLSDQLEDIQKDWNIDHREGSKPVLILTDECIKELKLTNATCTIHFSLPDTKKAFVNRYGCMLENFKRSQQEEQIVLTSYIIITDQCTEQAQTVLQLLLRTKSYVPKKLQTMVEDVKKAKEEEKSKPLCHYLKSFGVCRERQRCEHRHVVVKEQDTPGISKHHISLPTSGEVKVLVTHVIDSASCFYVRLQELRSETEDSFKAMAAAYVQLVLDMNMWFQVKDNQIIQDEICEGTVCAVQDGQKCYHRVQITCIPQSEFETVKEVQVQYVDVGKLEWVPKSSILKLPQHFLEVPFQAVEVYLCCIKPVDDDTEWTRKAVEFVHQLVEDKELDGRICLSLGNTLWLNPVVSRVKLQCTRSFFHQFSLRKDLLRNGLAVNNLQHLDKLYELCEGKVDIVQRAPKDNMDDSLQSVTVAMETEILPESEEYHEVYVASIDSPGIFHVQKREMEKKIVALIDEINEESEHILQDTSYVDITCGTLVLALFPEDDRWYRAQVLATRGHSEVHVLFVDYGEREWLVFDKIRNLPEKYRTLPFQAIECCLADLAPREGQWKEGDTDAFWDLVLDDQDQKIALVAKVINRSPAMYGGCHRYHIVLYDTESEDVTINIGDTLVTQGRAVSLHIPEEVIEEVIIGSKHYDYPYQKIPDLCAALQISTDEMRRLFIAKALQRTVMNSANFKDEIREIGGIRLLCGLLNQETSSECVEYLLLTLISMCANNSCNMEELRNEGGVDILCNLLAVAFDPSLQARAAWAIGSVAVSERNRSAVLECGGLETLNKLLEPSSDIIVQRDVTKAMANLVVECPRNAKSLIELGVIQKLKEVVLMSQDADLLEHTLGTLSGIVTHPDCRQAVQEQGGVEAICKGLSSLEEEKVVGPAIKALRCLAFDNKRNKEVMIDQGLVPVLKKLCDSTGFLTNVTRRHCRDFLNKLTAFQRDAVGKSCVNGTSHVESPERQQPVRLKHHSPQKPKPQKLLLTPIVKGLPPLETTEEHVANVKPPVKWYQDSNHVVLKILVRGVEQKVVNFGDRTVRFSATVLDTFYHFDLELYENIVQSKCLVDVRGGEVLIRLHKATTGRWPRLQKHKSKPAYISLDFENYAGSSSEAEMADSEDESPFIPRRKAKNPFRESSDPPVPHLVEGVPPDLEPWSSESTNEEDEEEEESQGDRPQRHPEYFDL</sequence>
<keyword evidence="20" id="KW-1185">Reference proteome</keyword>
<dbReference type="GO" id="GO:0051321">
    <property type="term" value="P:meiotic cell cycle"/>
    <property type="evidence" value="ECO:0007669"/>
    <property type="project" value="UniProtKB-KW"/>
</dbReference>
<evidence type="ECO:0000256" key="6">
    <source>
        <dbReference type="ARBA" id="ARBA00022801"/>
    </source>
</evidence>
<dbReference type="RefSeq" id="XP_013401979.1">
    <property type="nucleotide sequence ID" value="XM_013546525.1"/>
</dbReference>
<dbReference type="PANTHER" id="PTHR22655">
    <property type="entry name" value="ATP-DEPENDENT RNA HELICASE TDRD12-RELATED"/>
    <property type="match status" value="1"/>
</dbReference>
<feature type="compositionally biased region" description="Polar residues" evidence="14">
    <location>
        <begin position="622"/>
        <end position="638"/>
    </location>
</feature>
<feature type="compositionally biased region" description="Basic and acidic residues" evidence="14">
    <location>
        <begin position="515"/>
        <end position="524"/>
    </location>
</feature>
<dbReference type="KEGG" id="lak:106167688"/>
<evidence type="ECO:0000313" key="21">
    <source>
        <dbReference type="RefSeq" id="XP_013401979.1"/>
    </source>
</evidence>
<dbReference type="InterPro" id="IPR001650">
    <property type="entry name" value="Helicase_C-like"/>
</dbReference>
<dbReference type="PROSITE" id="PS50103">
    <property type="entry name" value="ZF_C3H1"/>
    <property type="match status" value="1"/>
</dbReference>
<dbReference type="InterPro" id="IPR014001">
    <property type="entry name" value="Helicase_ATP-bd"/>
</dbReference>
<feature type="zinc finger region" description="C3H1-type" evidence="13">
    <location>
        <begin position="1441"/>
        <end position="1469"/>
    </location>
</feature>
<dbReference type="InterPro" id="IPR000571">
    <property type="entry name" value="Znf_CCCH"/>
</dbReference>
<dbReference type="Pfam" id="PF04969">
    <property type="entry name" value="CS"/>
    <property type="match status" value="1"/>
</dbReference>
<dbReference type="SUPFAM" id="SSF63748">
    <property type="entry name" value="Tudor/PWWP/MBT"/>
    <property type="match status" value="3"/>
</dbReference>
<feature type="compositionally biased region" description="Basic residues" evidence="14">
    <location>
        <begin position="2276"/>
        <end position="2286"/>
    </location>
</feature>
<dbReference type="GO" id="GO:0031047">
    <property type="term" value="P:regulatory ncRNA-mediated gene silencing"/>
    <property type="evidence" value="ECO:0007669"/>
    <property type="project" value="UniProtKB-KW"/>
</dbReference>
<keyword evidence="13" id="KW-0863">Zinc-finger</keyword>
<dbReference type="InterPro" id="IPR035437">
    <property type="entry name" value="SNase_OB-fold_sf"/>
</dbReference>
<feature type="region of interest" description="Disordered" evidence="14">
    <location>
        <begin position="364"/>
        <end position="461"/>
    </location>
</feature>
<accession>A0A1S3IWQ2</accession>
<dbReference type="PANTHER" id="PTHR22655:SF2">
    <property type="entry name" value="ATP-DEPENDENT RNA HELICASE TDRD12-RELATED"/>
    <property type="match status" value="1"/>
</dbReference>
<feature type="region of interest" description="Disordered" evidence="14">
    <location>
        <begin position="783"/>
        <end position="814"/>
    </location>
</feature>
<dbReference type="EC" id="3.6.4.13" evidence="1"/>
<feature type="domain" description="Tudor" evidence="16">
    <location>
        <begin position="1792"/>
        <end position="1851"/>
    </location>
</feature>
<evidence type="ECO:0000259" key="19">
    <source>
        <dbReference type="PROSITE" id="PS51203"/>
    </source>
</evidence>
<dbReference type="Proteomes" id="UP000085678">
    <property type="component" value="Unplaced"/>
</dbReference>
<dbReference type="PROSITE" id="PS50304">
    <property type="entry name" value="TUDOR"/>
    <property type="match status" value="2"/>
</dbReference>
<dbReference type="GO" id="GO:0016787">
    <property type="term" value="F:hydrolase activity"/>
    <property type="evidence" value="ECO:0007669"/>
    <property type="project" value="UniProtKB-KW"/>
</dbReference>
<dbReference type="InterPro" id="IPR000225">
    <property type="entry name" value="Armadillo"/>
</dbReference>
<dbReference type="GeneID" id="106167688"/>
<evidence type="ECO:0000256" key="9">
    <source>
        <dbReference type="ARBA" id="ARBA00022871"/>
    </source>
</evidence>
<feature type="domain" description="Helicase C-terminal" evidence="18">
    <location>
        <begin position="1276"/>
        <end position="1431"/>
    </location>
</feature>
<evidence type="ECO:0000256" key="11">
    <source>
        <dbReference type="ARBA" id="ARBA00023254"/>
    </source>
</evidence>
<feature type="compositionally biased region" description="Basic and acidic residues" evidence="14">
    <location>
        <begin position="2479"/>
        <end position="2492"/>
    </location>
</feature>
<organism evidence="20 21">
    <name type="scientific">Lingula anatina</name>
    <name type="common">Brachiopod</name>
    <name type="synonym">Lingula unguis</name>
    <dbReference type="NCBI Taxonomy" id="7574"/>
    <lineage>
        <taxon>Eukaryota</taxon>
        <taxon>Metazoa</taxon>
        <taxon>Spiralia</taxon>
        <taxon>Lophotrochozoa</taxon>
        <taxon>Brachiopoda</taxon>
        <taxon>Linguliformea</taxon>
        <taxon>Lingulata</taxon>
        <taxon>Lingulida</taxon>
        <taxon>Linguloidea</taxon>
        <taxon>Lingulidae</taxon>
        <taxon>Lingula</taxon>
    </lineage>
</organism>
<evidence type="ECO:0000256" key="14">
    <source>
        <dbReference type="SAM" id="MobiDB-lite"/>
    </source>
</evidence>
<feature type="compositionally biased region" description="Polar residues" evidence="14">
    <location>
        <begin position="225"/>
        <end position="246"/>
    </location>
</feature>
<dbReference type="GO" id="GO:0042078">
    <property type="term" value="P:germ-line stem cell division"/>
    <property type="evidence" value="ECO:0007669"/>
    <property type="project" value="TreeGrafter"/>
</dbReference>
<evidence type="ECO:0000256" key="8">
    <source>
        <dbReference type="ARBA" id="ARBA00022840"/>
    </source>
</evidence>
<dbReference type="Gene3D" id="3.40.50.300">
    <property type="entry name" value="P-loop containing nucleotide triphosphate hydrolases"/>
    <property type="match status" value="2"/>
</dbReference>
<evidence type="ECO:0000256" key="4">
    <source>
        <dbReference type="ARBA" id="ARBA00022741"/>
    </source>
</evidence>
<dbReference type="PROSITE" id="PS51194">
    <property type="entry name" value="HELICASE_CTER"/>
    <property type="match status" value="1"/>
</dbReference>